<evidence type="ECO:0000313" key="3">
    <source>
        <dbReference type="Proteomes" id="UP000001542"/>
    </source>
</evidence>
<dbReference type="Pfam" id="PF00651">
    <property type="entry name" value="BTB"/>
    <property type="match status" value="1"/>
</dbReference>
<dbReference type="SUPFAM" id="SSF54695">
    <property type="entry name" value="POZ domain"/>
    <property type="match status" value="1"/>
</dbReference>
<gene>
    <name evidence="2" type="ORF">TVAG_192590</name>
</gene>
<dbReference type="EMBL" id="DS113199">
    <property type="protein sequence ID" value="EAY20283.1"/>
    <property type="molecule type" value="Genomic_DNA"/>
</dbReference>
<dbReference type="OrthoDB" id="10261408at2759"/>
<feature type="domain" description="BTB" evidence="1">
    <location>
        <begin position="24"/>
        <end position="93"/>
    </location>
</feature>
<dbReference type="InterPro" id="IPR051481">
    <property type="entry name" value="BTB-POZ/Galectin-3-binding"/>
</dbReference>
<dbReference type="AlphaFoldDB" id="A2DGX3"/>
<dbReference type="InParanoid" id="A2DGX3"/>
<proteinExistence type="predicted"/>
<dbReference type="InterPro" id="IPR000210">
    <property type="entry name" value="BTB/POZ_dom"/>
</dbReference>
<evidence type="ECO:0000259" key="1">
    <source>
        <dbReference type="PROSITE" id="PS50097"/>
    </source>
</evidence>
<accession>A2DGX3</accession>
<dbReference type="KEGG" id="tva:5465820"/>
<dbReference type="InterPro" id="IPR011333">
    <property type="entry name" value="SKP1/BTB/POZ_sf"/>
</dbReference>
<reference evidence="2" key="1">
    <citation type="submission" date="2006-10" db="EMBL/GenBank/DDBJ databases">
        <authorList>
            <person name="Amadeo P."/>
            <person name="Zhao Q."/>
            <person name="Wortman J."/>
            <person name="Fraser-Liggett C."/>
            <person name="Carlton J."/>
        </authorList>
    </citation>
    <scope>NUCLEOTIDE SEQUENCE</scope>
    <source>
        <strain evidence="2">G3</strain>
    </source>
</reference>
<name>A2DGX3_TRIV3</name>
<reference evidence="2" key="2">
    <citation type="journal article" date="2007" name="Science">
        <title>Draft genome sequence of the sexually transmitted pathogen Trichomonas vaginalis.</title>
        <authorList>
            <person name="Carlton J.M."/>
            <person name="Hirt R.P."/>
            <person name="Silva J.C."/>
            <person name="Delcher A.L."/>
            <person name="Schatz M."/>
            <person name="Zhao Q."/>
            <person name="Wortman J.R."/>
            <person name="Bidwell S.L."/>
            <person name="Alsmark U.C.M."/>
            <person name="Besteiro S."/>
            <person name="Sicheritz-Ponten T."/>
            <person name="Noel C.J."/>
            <person name="Dacks J.B."/>
            <person name="Foster P.G."/>
            <person name="Simillion C."/>
            <person name="Van de Peer Y."/>
            <person name="Miranda-Saavedra D."/>
            <person name="Barton G.J."/>
            <person name="Westrop G.D."/>
            <person name="Mueller S."/>
            <person name="Dessi D."/>
            <person name="Fiori P.L."/>
            <person name="Ren Q."/>
            <person name="Paulsen I."/>
            <person name="Zhang H."/>
            <person name="Bastida-Corcuera F.D."/>
            <person name="Simoes-Barbosa A."/>
            <person name="Brown M.T."/>
            <person name="Hayes R.D."/>
            <person name="Mukherjee M."/>
            <person name="Okumura C.Y."/>
            <person name="Schneider R."/>
            <person name="Smith A.J."/>
            <person name="Vanacova S."/>
            <person name="Villalvazo M."/>
            <person name="Haas B.J."/>
            <person name="Pertea M."/>
            <person name="Feldblyum T.V."/>
            <person name="Utterback T.R."/>
            <person name="Shu C.L."/>
            <person name="Osoegawa K."/>
            <person name="de Jong P.J."/>
            <person name="Hrdy I."/>
            <person name="Horvathova L."/>
            <person name="Zubacova Z."/>
            <person name="Dolezal P."/>
            <person name="Malik S.B."/>
            <person name="Logsdon J.M. Jr."/>
            <person name="Henze K."/>
            <person name="Gupta A."/>
            <person name="Wang C.C."/>
            <person name="Dunne R.L."/>
            <person name="Upcroft J.A."/>
            <person name="Upcroft P."/>
            <person name="White O."/>
            <person name="Salzberg S.L."/>
            <person name="Tang P."/>
            <person name="Chiu C.-H."/>
            <person name="Lee Y.-S."/>
            <person name="Embley T.M."/>
            <person name="Coombs G.H."/>
            <person name="Mottram J.C."/>
            <person name="Tachezy J."/>
            <person name="Fraser-Liggett C.M."/>
            <person name="Johnson P.J."/>
        </authorList>
    </citation>
    <scope>NUCLEOTIDE SEQUENCE [LARGE SCALE GENOMIC DNA]</scope>
    <source>
        <strain evidence="2">G3</strain>
    </source>
</reference>
<protein>
    <submittedName>
        <fullName evidence="2">BTB/POZ domain containing protein</fullName>
    </submittedName>
</protein>
<sequence>MSAVRIKQRLISRFHEYLDRGQFVDLKLRHGVNTYQVHSLVLAKYSGWFAKTIKEMDCCPGDRMMKINLPEDPDDQFGTIIKILYTDQLTLDIKSAPALLRIATYYEMPHLQAIVRHFIAKTTVEPIINDAVLFSYASKFIQFKLIDDAIKLAPEFAKRLMSKSKTPSDVNKYIVRIYQEVKDGRVVAAIILDQNFLNYWSEEEKVAQLDRYHKFNPDITDDEKEALSNFNIINWKSPTAYQYLVKYQCDWLPPRVLRPLYESIFKYRRANAHHFEKDIQNSSSTVSRWYPFSWATQIANAIESESTPVVELISFITTLGGLIVPKDGDAVKFGLLNPNGNQKLPQEELSTFEMANIFKDDNSYYQAILYDDKIGHGPNFIVIELGKSCEFKPQNVIVDMKYPDTISDSLSKYKNSRKQHFPEYITTSSFSSIPEFKETLFKTDNKQQPLFEYALSKPFNRIYINPPLDGSLIVFRVRLVKIFGSFLQTHG</sequence>
<dbReference type="RefSeq" id="XP_001581269.1">
    <property type="nucleotide sequence ID" value="XM_001581219.1"/>
</dbReference>
<dbReference type="VEuPathDB" id="TrichDB:TVAGG3_0319030"/>
<dbReference type="Proteomes" id="UP000001542">
    <property type="component" value="Unassembled WGS sequence"/>
</dbReference>
<dbReference type="CDD" id="cd18186">
    <property type="entry name" value="BTB_POZ_ZBTB_KLHL-like"/>
    <property type="match status" value="1"/>
</dbReference>
<evidence type="ECO:0000313" key="2">
    <source>
        <dbReference type="EMBL" id="EAY20283.1"/>
    </source>
</evidence>
<dbReference type="VEuPathDB" id="TrichDB:TVAG_192590"/>
<keyword evidence="3" id="KW-1185">Reference proteome</keyword>
<dbReference type="PROSITE" id="PS50097">
    <property type="entry name" value="BTB"/>
    <property type="match status" value="1"/>
</dbReference>
<dbReference type="Gene3D" id="3.30.710.10">
    <property type="entry name" value="Potassium Channel Kv1.1, Chain A"/>
    <property type="match status" value="1"/>
</dbReference>
<dbReference type="PANTHER" id="PTHR24410:SF23">
    <property type="entry name" value="BTB DOMAIN-CONTAINING PROTEIN-RELATED"/>
    <property type="match status" value="1"/>
</dbReference>
<dbReference type="SMART" id="SM00225">
    <property type="entry name" value="BTB"/>
    <property type="match status" value="1"/>
</dbReference>
<organism evidence="2 3">
    <name type="scientific">Trichomonas vaginalis (strain ATCC PRA-98 / G3)</name>
    <dbReference type="NCBI Taxonomy" id="412133"/>
    <lineage>
        <taxon>Eukaryota</taxon>
        <taxon>Metamonada</taxon>
        <taxon>Parabasalia</taxon>
        <taxon>Trichomonadida</taxon>
        <taxon>Trichomonadidae</taxon>
        <taxon>Trichomonas</taxon>
    </lineage>
</organism>
<dbReference type="PANTHER" id="PTHR24410">
    <property type="entry name" value="HL07962P-RELATED"/>
    <property type="match status" value="1"/>
</dbReference>